<evidence type="ECO:0000313" key="3">
    <source>
        <dbReference type="Proteomes" id="UP000015105"/>
    </source>
</evidence>
<feature type="compositionally biased region" description="Gly residues" evidence="1">
    <location>
        <begin position="1"/>
        <end position="13"/>
    </location>
</feature>
<keyword evidence="3" id="KW-1185">Reference proteome</keyword>
<reference evidence="3" key="1">
    <citation type="journal article" date="2014" name="Science">
        <title>Ancient hybridizations among the ancestral genomes of bread wheat.</title>
        <authorList>
            <consortium name="International Wheat Genome Sequencing Consortium,"/>
            <person name="Marcussen T."/>
            <person name="Sandve S.R."/>
            <person name="Heier L."/>
            <person name="Spannagl M."/>
            <person name="Pfeifer M."/>
            <person name="Jakobsen K.S."/>
            <person name="Wulff B.B."/>
            <person name="Steuernagel B."/>
            <person name="Mayer K.F."/>
            <person name="Olsen O.A."/>
        </authorList>
    </citation>
    <scope>NUCLEOTIDE SEQUENCE [LARGE SCALE GENOMIC DNA]</scope>
    <source>
        <strain evidence="3">cv. AL8/78</strain>
    </source>
</reference>
<name>A0A453QK11_AEGTS</name>
<reference evidence="2" key="5">
    <citation type="journal article" date="2021" name="G3 (Bethesda)">
        <title>Aegilops tauschii genome assembly Aet v5.0 features greater sequence contiguity and improved annotation.</title>
        <authorList>
            <person name="Wang L."/>
            <person name="Zhu T."/>
            <person name="Rodriguez J.C."/>
            <person name="Deal K.R."/>
            <person name="Dubcovsky J."/>
            <person name="McGuire P.E."/>
            <person name="Lux T."/>
            <person name="Spannagl M."/>
            <person name="Mayer K.F.X."/>
            <person name="Baldrich P."/>
            <person name="Meyers B.C."/>
            <person name="Huo N."/>
            <person name="Gu Y.Q."/>
            <person name="Zhou H."/>
            <person name="Devos K.M."/>
            <person name="Bennetzen J.L."/>
            <person name="Unver T."/>
            <person name="Budak H."/>
            <person name="Gulick P.J."/>
            <person name="Galiba G."/>
            <person name="Kalapos B."/>
            <person name="Nelson D.R."/>
            <person name="Li P."/>
            <person name="You F.M."/>
            <person name="Luo M.C."/>
            <person name="Dvorak J."/>
        </authorList>
    </citation>
    <scope>NUCLEOTIDE SEQUENCE [LARGE SCALE GENOMIC DNA]</scope>
    <source>
        <strain evidence="2">cv. AL8/78</strain>
    </source>
</reference>
<reference evidence="2" key="3">
    <citation type="journal article" date="2017" name="Nature">
        <title>Genome sequence of the progenitor of the wheat D genome Aegilops tauschii.</title>
        <authorList>
            <person name="Luo M.C."/>
            <person name="Gu Y.Q."/>
            <person name="Puiu D."/>
            <person name="Wang H."/>
            <person name="Twardziok S.O."/>
            <person name="Deal K.R."/>
            <person name="Huo N."/>
            <person name="Zhu T."/>
            <person name="Wang L."/>
            <person name="Wang Y."/>
            <person name="McGuire P.E."/>
            <person name="Liu S."/>
            <person name="Long H."/>
            <person name="Ramasamy R.K."/>
            <person name="Rodriguez J.C."/>
            <person name="Van S.L."/>
            <person name="Yuan L."/>
            <person name="Wang Z."/>
            <person name="Xia Z."/>
            <person name="Xiao L."/>
            <person name="Anderson O.D."/>
            <person name="Ouyang S."/>
            <person name="Liang Y."/>
            <person name="Zimin A.V."/>
            <person name="Pertea G."/>
            <person name="Qi P."/>
            <person name="Bennetzen J.L."/>
            <person name="Dai X."/>
            <person name="Dawson M.W."/>
            <person name="Muller H.G."/>
            <person name="Kugler K."/>
            <person name="Rivarola-Duarte L."/>
            <person name="Spannagl M."/>
            <person name="Mayer K.F.X."/>
            <person name="Lu F.H."/>
            <person name="Bevan M.W."/>
            <person name="Leroy P."/>
            <person name="Li P."/>
            <person name="You F.M."/>
            <person name="Sun Q."/>
            <person name="Liu Z."/>
            <person name="Lyons E."/>
            <person name="Wicker T."/>
            <person name="Salzberg S.L."/>
            <person name="Devos K.M."/>
            <person name="Dvorak J."/>
        </authorList>
    </citation>
    <scope>NUCLEOTIDE SEQUENCE [LARGE SCALE GENOMIC DNA]</scope>
    <source>
        <strain evidence="2">cv. AL8/78</strain>
    </source>
</reference>
<sequence length="101" mass="9735">MASGARNGGGGLGSRTTAKMDRQQGSTATPKAPAGKPRLSAAGGGAYRRTSSGPLPAAGAGGGRNSSESGGASACLLHLMGSGFGFAVIYGRFFLGVCCPA</sequence>
<protein>
    <submittedName>
        <fullName evidence="2">Uncharacterized protein</fullName>
    </submittedName>
</protein>
<organism evidence="2 3">
    <name type="scientific">Aegilops tauschii subsp. strangulata</name>
    <name type="common">Goatgrass</name>
    <dbReference type="NCBI Taxonomy" id="200361"/>
    <lineage>
        <taxon>Eukaryota</taxon>
        <taxon>Viridiplantae</taxon>
        <taxon>Streptophyta</taxon>
        <taxon>Embryophyta</taxon>
        <taxon>Tracheophyta</taxon>
        <taxon>Spermatophyta</taxon>
        <taxon>Magnoliopsida</taxon>
        <taxon>Liliopsida</taxon>
        <taxon>Poales</taxon>
        <taxon>Poaceae</taxon>
        <taxon>BOP clade</taxon>
        <taxon>Pooideae</taxon>
        <taxon>Triticodae</taxon>
        <taxon>Triticeae</taxon>
        <taxon>Triticinae</taxon>
        <taxon>Aegilops</taxon>
    </lineage>
</organism>
<feature type="region of interest" description="Disordered" evidence="1">
    <location>
        <begin position="1"/>
        <end position="70"/>
    </location>
</feature>
<reference evidence="2" key="4">
    <citation type="submission" date="2019-03" db="UniProtKB">
        <authorList>
            <consortium name="EnsemblPlants"/>
        </authorList>
    </citation>
    <scope>IDENTIFICATION</scope>
</reference>
<evidence type="ECO:0000256" key="1">
    <source>
        <dbReference type="SAM" id="MobiDB-lite"/>
    </source>
</evidence>
<reference evidence="3" key="2">
    <citation type="journal article" date="2017" name="Nat. Plants">
        <title>The Aegilops tauschii genome reveals multiple impacts of transposons.</title>
        <authorList>
            <person name="Zhao G."/>
            <person name="Zou C."/>
            <person name="Li K."/>
            <person name="Wang K."/>
            <person name="Li T."/>
            <person name="Gao L."/>
            <person name="Zhang X."/>
            <person name="Wang H."/>
            <person name="Yang Z."/>
            <person name="Liu X."/>
            <person name="Jiang W."/>
            <person name="Mao L."/>
            <person name="Kong X."/>
            <person name="Jiao Y."/>
            <person name="Jia J."/>
        </authorList>
    </citation>
    <scope>NUCLEOTIDE SEQUENCE [LARGE SCALE GENOMIC DNA]</scope>
    <source>
        <strain evidence="3">cv. AL8/78</strain>
    </source>
</reference>
<proteinExistence type="predicted"/>
<dbReference type="Gramene" id="AET7Gv20206500.20">
    <property type="protein sequence ID" value="AET7Gv20206500.20"/>
    <property type="gene ID" value="AET7Gv20206500"/>
</dbReference>
<evidence type="ECO:0000313" key="2">
    <source>
        <dbReference type="EnsemblPlants" id="AET7Gv20206500.20"/>
    </source>
</evidence>
<accession>A0A453QK11</accession>
<dbReference type="Proteomes" id="UP000015105">
    <property type="component" value="Chromosome 7D"/>
</dbReference>
<dbReference type="EnsemblPlants" id="AET7Gv20206500.20">
    <property type="protein sequence ID" value="AET7Gv20206500.20"/>
    <property type="gene ID" value="AET7Gv20206500"/>
</dbReference>
<dbReference type="AlphaFoldDB" id="A0A453QK11"/>